<keyword evidence="4" id="KW-1185">Reference proteome</keyword>
<evidence type="ECO:0000313" key="3">
    <source>
        <dbReference type="EMBL" id="GHO57350.1"/>
    </source>
</evidence>
<keyword evidence="2" id="KW-1133">Transmembrane helix</keyword>
<name>A0ABQ3UYB1_9CHLR</name>
<dbReference type="Gene3D" id="1.25.40.10">
    <property type="entry name" value="Tetratricopeptide repeat domain"/>
    <property type="match status" value="2"/>
</dbReference>
<protein>
    <recommendedName>
        <fullName evidence="5">Tetratricopeptide repeat protein</fullName>
    </recommendedName>
</protein>
<dbReference type="InterPro" id="IPR019734">
    <property type="entry name" value="TPR_rpt"/>
</dbReference>
<dbReference type="PROSITE" id="PS50005">
    <property type="entry name" value="TPR"/>
    <property type="match status" value="1"/>
</dbReference>
<feature type="transmembrane region" description="Helical" evidence="2">
    <location>
        <begin position="52"/>
        <end position="72"/>
    </location>
</feature>
<proteinExistence type="predicted"/>
<feature type="transmembrane region" description="Helical" evidence="2">
    <location>
        <begin position="12"/>
        <end position="32"/>
    </location>
</feature>
<feature type="repeat" description="TPR" evidence="1">
    <location>
        <begin position="203"/>
        <end position="236"/>
    </location>
</feature>
<dbReference type="Pfam" id="PF13174">
    <property type="entry name" value="TPR_6"/>
    <property type="match status" value="1"/>
</dbReference>
<comment type="caution">
    <text evidence="3">The sequence shown here is derived from an EMBL/GenBank/DDBJ whole genome shotgun (WGS) entry which is preliminary data.</text>
</comment>
<accession>A0ABQ3UYB1</accession>
<dbReference type="Proteomes" id="UP000654345">
    <property type="component" value="Unassembled WGS sequence"/>
</dbReference>
<evidence type="ECO:0000313" key="4">
    <source>
        <dbReference type="Proteomes" id="UP000654345"/>
    </source>
</evidence>
<evidence type="ECO:0008006" key="5">
    <source>
        <dbReference type="Google" id="ProtNLM"/>
    </source>
</evidence>
<organism evidence="3 4">
    <name type="scientific">Ktedonobacter robiniae</name>
    <dbReference type="NCBI Taxonomy" id="2778365"/>
    <lineage>
        <taxon>Bacteria</taxon>
        <taxon>Bacillati</taxon>
        <taxon>Chloroflexota</taxon>
        <taxon>Ktedonobacteria</taxon>
        <taxon>Ktedonobacterales</taxon>
        <taxon>Ktedonobacteraceae</taxon>
        <taxon>Ktedonobacter</taxon>
    </lineage>
</organism>
<gene>
    <name evidence="3" type="ORF">KSB_58250</name>
</gene>
<reference evidence="3 4" key="1">
    <citation type="journal article" date="2021" name="Int. J. Syst. Evol. Microbiol.">
        <title>Reticulibacter mediterranei gen. nov., sp. nov., within the new family Reticulibacteraceae fam. nov., and Ktedonospora formicarum gen. nov., sp. nov., Ktedonobacter robiniae sp. nov., Dictyobacter formicarum sp. nov. and Dictyobacter arantiisoli sp. nov., belonging to the class Ktedonobacteria.</title>
        <authorList>
            <person name="Yabe S."/>
            <person name="Zheng Y."/>
            <person name="Wang C.M."/>
            <person name="Sakai Y."/>
            <person name="Abe K."/>
            <person name="Yokota A."/>
            <person name="Donadio S."/>
            <person name="Cavaletti L."/>
            <person name="Monciardini P."/>
        </authorList>
    </citation>
    <scope>NUCLEOTIDE SEQUENCE [LARGE SCALE GENOMIC DNA]</scope>
    <source>
        <strain evidence="3 4">SOSP1-30</strain>
    </source>
</reference>
<evidence type="ECO:0000256" key="1">
    <source>
        <dbReference type="PROSITE-ProRule" id="PRU00339"/>
    </source>
</evidence>
<dbReference type="RefSeq" id="WP_201373761.1">
    <property type="nucleotide sequence ID" value="NZ_BNJG01000002.1"/>
</dbReference>
<dbReference type="EMBL" id="BNJG01000002">
    <property type="protein sequence ID" value="GHO57350.1"/>
    <property type="molecule type" value="Genomic_DNA"/>
</dbReference>
<evidence type="ECO:0000256" key="2">
    <source>
        <dbReference type="SAM" id="Phobius"/>
    </source>
</evidence>
<dbReference type="SUPFAM" id="SSF48452">
    <property type="entry name" value="TPR-like"/>
    <property type="match status" value="1"/>
</dbReference>
<keyword evidence="2" id="KW-0812">Transmembrane</keyword>
<sequence length="402" mass="43421">MVLHLTGSDWAAGSAHASGAALLLGLLLLIALAIRMGDGMGSILNKTRVRQAITSAIIIVVLFIYSGVAFSIQPSLHIAQAHSLENQQQWQPAIDEYTQGGEQAPDGADLARTYTSWGLALNKSQHYNEALTKFDTVIQKFTASSAQSEVHRAQVGDIAARLSLSRQSLDAKDYDGATKSLDTILGIPYCDNTCQTQASALDATAYYNIGEGKLQTQDYESAVNAFDKVLTKFSSAPEAGQLHGDMAKALLGMGKQERSSSCSSAIPTYQRLGKEYGDTNEGKSAQKDLNAPQDITGHFTNIETDVPFNQIGLTTGLKGGMGKDELFAKWDGSKKTNIQDNGNFAFHGISQGNYDLIWYANNGSYEYVEFIYHQVSQEPTYVAEVGPLCPVNMGNVTNVHTV</sequence>
<keyword evidence="2" id="KW-0472">Membrane</keyword>
<dbReference type="InterPro" id="IPR011990">
    <property type="entry name" value="TPR-like_helical_dom_sf"/>
</dbReference>
<keyword evidence="1" id="KW-0802">TPR repeat</keyword>
<dbReference type="SMART" id="SM00028">
    <property type="entry name" value="TPR"/>
    <property type="match status" value="3"/>
</dbReference>